<comment type="caution">
    <text evidence="1">The sequence shown here is derived from an EMBL/GenBank/DDBJ whole genome shotgun (WGS) entry which is preliminary data.</text>
</comment>
<dbReference type="Proteomes" id="UP001432027">
    <property type="component" value="Unassembled WGS sequence"/>
</dbReference>
<name>A0AAV5SBQ8_9BILA</name>
<organism evidence="1 2">
    <name type="scientific">Pristionchus entomophagus</name>
    <dbReference type="NCBI Taxonomy" id="358040"/>
    <lineage>
        <taxon>Eukaryota</taxon>
        <taxon>Metazoa</taxon>
        <taxon>Ecdysozoa</taxon>
        <taxon>Nematoda</taxon>
        <taxon>Chromadorea</taxon>
        <taxon>Rhabditida</taxon>
        <taxon>Rhabditina</taxon>
        <taxon>Diplogasteromorpha</taxon>
        <taxon>Diplogasteroidea</taxon>
        <taxon>Neodiplogasteridae</taxon>
        <taxon>Pristionchus</taxon>
    </lineage>
</organism>
<accession>A0AAV5SBQ8</accession>
<dbReference type="AlphaFoldDB" id="A0AAV5SBQ8"/>
<feature type="non-terminal residue" evidence="1">
    <location>
        <position position="110"/>
    </location>
</feature>
<feature type="non-terminal residue" evidence="1">
    <location>
        <position position="1"/>
    </location>
</feature>
<evidence type="ECO:0000313" key="1">
    <source>
        <dbReference type="EMBL" id="GMS79598.1"/>
    </source>
</evidence>
<keyword evidence="2" id="KW-1185">Reference proteome</keyword>
<proteinExistence type="predicted"/>
<gene>
    <name evidence="1" type="ORF">PENTCL1PPCAC_1773</name>
</gene>
<protein>
    <submittedName>
        <fullName evidence="1">Uncharacterized protein</fullName>
    </submittedName>
</protein>
<dbReference type="EMBL" id="BTSX01000001">
    <property type="protein sequence ID" value="GMS79598.1"/>
    <property type="molecule type" value="Genomic_DNA"/>
</dbReference>
<evidence type="ECO:0000313" key="2">
    <source>
        <dbReference type="Proteomes" id="UP001432027"/>
    </source>
</evidence>
<reference evidence="1" key="1">
    <citation type="submission" date="2023-10" db="EMBL/GenBank/DDBJ databases">
        <title>Genome assembly of Pristionchus species.</title>
        <authorList>
            <person name="Yoshida K."/>
            <person name="Sommer R.J."/>
        </authorList>
    </citation>
    <scope>NUCLEOTIDE SEQUENCE</scope>
    <source>
        <strain evidence="1">RS0144</strain>
    </source>
</reference>
<sequence>FSFGHIVDLSIFSRSQMPGPSSKKFCYSPVPNPFGCCDIIDNPQNPPMRTFKNKDTISDMDYLSNLRSDGLLNIFPFFDHLDLDEISLLSQKMYLLSVRFRKTASGRKRE</sequence>